<organism evidence="1">
    <name type="scientific">Anguilla anguilla</name>
    <name type="common">European freshwater eel</name>
    <name type="synonym">Muraena anguilla</name>
    <dbReference type="NCBI Taxonomy" id="7936"/>
    <lineage>
        <taxon>Eukaryota</taxon>
        <taxon>Metazoa</taxon>
        <taxon>Chordata</taxon>
        <taxon>Craniata</taxon>
        <taxon>Vertebrata</taxon>
        <taxon>Euteleostomi</taxon>
        <taxon>Actinopterygii</taxon>
        <taxon>Neopterygii</taxon>
        <taxon>Teleostei</taxon>
        <taxon>Anguilliformes</taxon>
        <taxon>Anguillidae</taxon>
        <taxon>Anguilla</taxon>
    </lineage>
</organism>
<proteinExistence type="predicted"/>
<reference evidence="1" key="2">
    <citation type="journal article" date="2015" name="Fish Shellfish Immunol.">
        <title>Early steps in the European eel (Anguilla anguilla)-Vibrio vulnificus interaction in the gills: Role of the RtxA13 toxin.</title>
        <authorList>
            <person name="Callol A."/>
            <person name="Pajuelo D."/>
            <person name="Ebbesson L."/>
            <person name="Teles M."/>
            <person name="MacKenzie S."/>
            <person name="Amaro C."/>
        </authorList>
    </citation>
    <scope>NUCLEOTIDE SEQUENCE</scope>
</reference>
<name>A0A0E9WUE2_ANGAN</name>
<evidence type="ECO:0000313" key="1">
    <source>
        <dbReference type="EMBL" id="JAH94017.1"/>
    </source>
</evidence>
<reference evidence="1" key="1">
    <citation type="submission" date="2014-11" db="EMBL/GenBank/DDBJ databases">
        <authorList>
            <person name="Amaro Gonzalez C."/>
        </authorList>
    </citation>
    <scope>NUCLEOTIDE SEQUENCE</scope>
</reference>
<dbReference type="AlphaFoldDB" id="A0A0E9WUE2"/>
<sequence>MDSARFSNSQRLSCHIMNPDLFKPSPERVQVAQPVKPNRNKTEQIKPELAQVVADSKTGRCYCKGKLLGKVTTKRVPCGQRLPWSWLYSCSIRLAHIAKVVSFGYVAGPVGFCWEKMNSFSEQGGYNSRADIFPM</sequence>
<accession>A0A0E9WUE2</accession>
<dbReference type="EMBL" id="GBXM01014560">
    <property type="protein sequence ID" value="JAH94017.1"/>
    <property type="molecule type" value="Transcribed_RNA"/>
</dbReference>
<protein>
    <submittedName>
        <fullName evidence="1">Uncharacterized protein</fullName>
    </submittedName>
</protein>